<gene>
    <name evidence="2" type="ordered locus">AciX9_3505</name>
</gene>
<dbReference type="EMBL" id="CP002480">
    <property type="protein sequence ID" value="ADW70510.1"/>
    <property type="molecule type" value="Genomic_DNA"/>
</dbReference>
<feature type="transmembrane region" description="Helical" evidence="1">
    <location>
        <begin position="14"/>
        <end position="33"/>
    </location>
</feature>
<dbReference type="RefSeq" id="WP_013581821.1">
    <property type="nucleotide sequence ID" value="NC_015064.1"/>
</dbReference>
<reference evidence="3" key="1">
    <citation type="submission" date="2011-01" db="EMBL/GenBank/DDBJ databases">
        <title>Complete sequence of chromosome of Acidobacterium sp. MP5ACTX9.</title>
        <authorList>
            <consortium name="US DOE Joint Genome Institute"/>
            <person name="Lucas S."/>
            <person name="Copeland A."/>
            <person name="Lapidus A."/>
            <person name="Cheng J.-F."/>
            <person name="Goodwin L."/>
            <person name="Pitluck S."/>
            <person name="Teshima H."/>
            <person name="Detter J.C."/>
            <person name="Han C."/>
            <person name="Tapia R."/>
            <person name="Land M."/>
            <person name="Hauser L."/>
            <person name="Kyrpides N."/>
            <person name="Ivanova N."/>
            <person name="Ovchinnikova G."/>
            <person name="Pagani I."/>
            <person name="Rawat S.R."/>
            <person name="Mannisto M."/>
            <person name="Haggblom M.M."/>
            <person name="Woyke T."/>
        </authorList>
    </citation>
    <scope>NUCLEOTIDE SEQUENCE [LARGE SCALE GENOMIC DNA]</scope>
    <source>
        <strain evidence="3">MP5ACTX9</strain>
    </source>
</reference>
<evidence type="ECO:0000313" key="3">
    <source>
        <dbReference type="Proteomes" id="UP000000343"/>
    </source>
</evidence>
<evidence type="ECO:0000256" key="1">
    <source>
        <dbReference type="SAM" id="Phobius"/>
    </source>
</evidence>
<keyword evidence="1" id="KW-0472">Membrane</keyword>
<dbReference type="KEGG" id="acm:AciX9_3505"/>
<keyword evidence="3" id="KW-1185">Reference proteome</keyword>
<dbReference type="Proteomes" id="UP000000343">
    <property type="component" value="Chromosome"/>
</dbReference>
<accession>E8X402</accession>
<protein>
    <submittedName>
        <fullName evidence="2">Uncharacterized protein</fullName>
    </submittedName>
</protein>
<dbReference type="PaxDb" id="1198114-AciX9_3505"/>
<proteinExistence type="predicted"/>
<keyword evidence="1" id="KW-1133">Transmembrane helix</keyword>
<dbReference type="STRING" id="1198114.AciX9_3505"/>
<name>E8X402_GRATM</name>
<dbReference type="AlphaFoldDB" id="E8X402"/>
<feature type="transmembrane region" description="Helical" evidence="1">
    <location>
        <begin position="45"/>
        <end position="62"/>
    </location>
</feature>
<keyword evidence="1" id="KW-0812">Transmembrane</keyword>
<dbReference type="HOGENOM" id="CLU_1480065_0_0_0"/>
<evidence type="ECO:0000313" key="2">
    <source>
        <dbReference type="EMBL" id="ADW70510.1"/>
    </source>
</evidence>
<organism evidence="3">
    <name type="scientific">Granulicella tundricola (strain ATCC BAA-1859 / DSM 23138 / MP5ACTX9)</name>
    <dbReference type="NCBI Taxonomy" id="1198114"/>
    <lineage>
        <taxon>Bacteria</taxon>
        <taxon>Pseudomonadati</taxon>
        <taxon>Acidobacteriota</taxon>
        <taxon>Terriglobia</taxon>
        <taxon>Terriglobales</taxon>
        <taxon>Acidobacteriaceae</taxon>
        <taxon>Granulicella</taxon>
    </lineage>
</organism>
<sequence length="182" mass="18401">MDTLLNDIFHAQPYALLIIAGLVFITIAIVGSIKTYIDPGKAGRIAAGAAGAVLLCAGLFMSKSAPATASAPPAVPKVEAATHGGESSAPAAGTLGKPTTACYVQGHWPTDIHKQMAAGDTCTLPDGLAGKAVLANNVCNYTSGPLNGTSAQFNNLMYVGYSCTSPDKQSKGQVPAPVATQN</sequence>